<organism evidence="1">
    <name type="scientific">marine sediment metagenome</name>
    <dbReference type="NCBI Taxonomy" id="412755"/>
    <lineage>
        <taxon>unclassified sequences</taxon>
        <taxon>metagenomes</taxon>
        <taxon>ecological metagenomes</taxon>
    </lineage>
</organism>
<dbReference type="AlphaFoldDB" id="X0X005"/>
<comment type="caution">
    <text evidence="1">The sequence shown here is derived from an EMBL/GenBank/DDBJ whole genome shotgun (WGS) entry which is preliminary data.</text>
</comment>
<dbReference type="EMBL" id="BARS01046313">
    <property type="protein sequence ID" value="GAG28792.1"/>
    <property type="molecule type" value="Genomic_DNA"/>
</dbReference>
<accession>X0X005</accession>
<evidence type="ECO:0000313" key="1">
    <source>
        <dbReference type="EMBL" id="GAG28792.1"/>
    </source>
</evidence>
<protein>
    <submittedName>
        <fullName evidence="1">Uncharacterized protein</fullName>
    </submittedName>
</protein>
<gene>
    <name evidence="1" type="ORF">S01H1_69723</name>
</gene>
<feature type="non-terminal residue" evidence="1">
    <location>
        <position position="1"/>
    </location>
</feature>
<name>X0X005_9ZZZZ</name>
<reference evidence="1" key="1">
    <citation type="journal article" date="2014" name="Front. Microbiol.">
        <title>High frequency of phylogenetically diverse reductive dehalogenase-homologous genes in deep subseafloor sedimentary metagenomes.</title>
        <authorList>
            <person name="Kawai M."/>
            <person name="Futagami T."/>
            <person name="Toyoda A."/>
            <person name="Takaki Y."/>
            <person name="Nishi S."/>
            <person name="Hori S."/>
            <person name="Arai W."/>
            <person name="Tsubouchi T."/>
            <person name="Morono Y."/>
            <person name="Uchiyama I."/>
            <person name="Ito T."/>
            <person name="Fujiyama A."/>
            <person name="Inagaki F."/>
            <person name="Takami H."/>
        </authorList>
    </citation>
    <scope>NUCLEOTIDE SEQUENCE</scope>
    <source>
        <strain evidence="1">Expedition CK06-06</strain>
    </source>
</reference>
<proteinExistence type="predicted"/>
<sequence length="39" mass="4540">QDVIDKLRKAKIKGSWASVKESVKKDEKVINLKDFLEPR</sequence>